<dbReference type="RefSeq" id="WP_139915209.1">
    <property type="nucleotide sequence ID" value="NZ_CBCSLE010000040.1"/>
</dbReference>
<dbReference type="EMBL" id="JAAAPK010000004">
    <property type="protein sequence ID" value="NBC41458.1"/>
    <property type="molecule type" value="Genomic_DNA"/>
</dbReference>
<protein>
    <recommendedName>
        <fullName evidence="3">CD-NTase-associated protein 12/Pycsar effector protein TIR domain-containing protein</fullName>
    </recommendedName>
</protein>
<organism evidence="1 2">
    <name type="scientific">Corallococcus exiguus</name>
    <dbReference type="NCBI Taxonomy" id="83462"/>
    <lineage>
        <taxon>Bacteria</taxon>
        <taxon>Pseudomonadati</taxon>
        <taxon>Myxococcota</taxon>
        <taxon>Myxococcia</taxon>
        <taxon>Myxococcales</taxon>
        <taxon>Cystobacterineae</taxon>
        <taxon>Myxococcaceae</taxon>
        <taxon>Corallococcus</taxon>
    </lineage>
</organism>
<dbReference type="AlphaFoldDB" id="A0A7X5BTQ7"/>
<comment type="caution">
    <text evidence="1">The sequence shown here is derived from an EMBL/GenBank/DDBJ whole genome shotgun (WGS) entry which is preliminary data.</text>
</comment>
<keyword evidence="2" id="KW-1185">Reference proteome</keyword>
<evidence type="ECO:0000313" key="2">
    <source>
        <dbReference type="Proteomes" id="UP000537825"/>
    </source>
</evidence>
<dbReference type="Proteomes" id="UP000537825">
    <property type="component" value="Unassembled WGS sequence"/>
</dbReference>
<reference evidence="1 2" key="1">
    <citation type="submission" date="2020-01" db="EMBL/GenBank/DDBJ databases">
        <title>The draft genome sequence of Corallococcus exiguus DSM 14696.</title>
        <authorList>
            <person name="Zhang X."/>
            <person name="Zhu H."/>
        </authorList>
    </citation>
    <scope>NUCLEOTIDE SEQUENCE [LARGE SCALE GENOMIC DNA]</scope>
    <source>
        <strain evidence="1 2">DSM 14696</strain>
    </source>
</reference>
<gene>
    <name evidence="1" type="ORF">GTZ93_16695</name>
</gene>
<evidence type="ECO:0008006" key="3">
    <source>
        <dbReference type="Google" id="ProtNLM"/>
    </source>
</evidence>
<accession>A0A7X5BTQ7</accession>
<evidence type="ECO:0000313" key="1">
    <source>
        <dbReference type="EMBL" id="NBC41458.1"/>
    </source>
</evidence>
<proteinExistence type="predicted"/>
<sequence length="419" mass="47261">MKIFWSWQSDRTSRICKDFVKESLEEAAHRIATDLGLEESARPEVDHDTKGEPGMVDISATIFRKIENAAVFVADMTSIGRSEGGKRVMQNPNVLIELGYALKTLGPSQVILVANQSYGGKPEDLPFDVRHRRGPILYKLSKEDPPEVVDQEKQKLVDALADALTTCLQNAIAKEHAEVEIQRHKHGEDCSVWFNAHRRLQHRSWMPFRAAADDVEVLKGPRTYMRIIPAGWKNRKPDSTTVRNLNPPLGLQPFGEWHQGGAGINEEGVLCRPLGARDETGVHHVDTVSQWFESTGELWGIEVHLPGPDGTAYFAEDQAVNHWHAFMKRGLAMFSHLEARPPYIIEAGVIGIKSLLWPHPQAIVRYTRGVRDSATHEERSSAWTPDEQLNFLLKLCDEVRRAFGLSQAKESDIKKHLRD</sequence>
<name>A0A7X5BTQ7_9BACT</name>